<dbReference type="EMBL" id="FOXA01000016">
    <property type="protein sequence ID" value="SFP88587.1"/>
    <property type="molecule type" value="Genomic_DNA"/>
</dbReference>
<accession>A0A1I5U154</accession>
<dbReference type="Proteomes" id="UP000199356">
    <property type="component" value="Unassembled WGS sequence"/>
</dbReference>
<reference evidence="2 3" key="1">
    <citation type="submission" date="2016-10" db="EMBL/GenBank/DDBJ databases">
        <authorList>
            <person name="de Groot N.N."/>
        </authorList>
    </citation>
    <scope>NUCLEOTIDE SEQUENCE [LARGE SCALE GENOMIC DNA]</scope>
    <source>
        <strain evidence="2 3">DSM 19547</strain>
    </source>
</reference>
<gene>
    <name evidence="2" type="ORF">SAMN04488047_11645</name>
</gene>
<feature type="region of interest" description="Disordered" evidence="1">
    <location>
        <begin position="1"/>
        <end position="36"/>
    </location>
</feature>
<evidence type="ECO:0000313" key="3">
    <source>
        <dbReference type="Proteomes" id="UP000199356"/>
    </source>
</evidence>
<dbReference type="AlphaFoldDB" id="A0A1I5U154"/>
<evidence type="ECO:0000313" key="2">
    <source>
        <dbReference type="EMBL" id="SFP88587.1"/>
    </source>
</evidence>
<name>A0A1I5U154_9RHOB</name>
<sequence length="36" mass="3735">MARPEAADVGGGLSAPRSAAPSPPEDISRPKMEWTV</sequence>
<organism evidence="2 3">
    <name type="scientific">Tranquillimonas alkanivorans</name>
    <dbReference type="NCBI Taxonomy" id="441119"/>
    <lineage>
        <taxon>Bacteria</taxon>
        <taxon>Pseudomonadati</taxon>
        <taxon>Pseudomonadota</taxon>
        <taxon>Alphaproteobacteria</taxon>
        <taxon>Rhodobacterales</taxon>
        <taxon>Roseobacteraceae</taxon>
        <taxon>Tranquillimonas</taxon>
    </lineage>
</organism>
<keyword evidence="3" id="KW-1185">Reference proteome</keyword>
<evidence type="ECO:0000256" key="1">
    <source>
        <dbReference type="SAM" id="MobiDB-lite"/>
    </source>
</evidence>
<protein>
    <submittedName>
        <fullName evidence="2">Uncharacterized protein</fullName>
    </submittedName>
</protein>
<proteinExistence type="predicted"/>
<feature type="compositionally biased region" description="Basic and acidic residues" evidence="1">
    <location>
        <begin position="26"/>
        <end position="36"/>
    </location>
</feature>